<accession>A0ABP8EE62</accession>
<dbReference type="SUPFAM" id="SSF56349">
    <property type="entry name" value="DNA breaking-rejoining enzymes"/>
    <property type="match status" value="1"/>
</dbReference>
<name>A0ABP8EE62_9FLAO</name>
<evidence type="ECO:0000256" key="1">
    <source>
        <dbReference type="ARBA" id="ARBA00023125"/>
    </source>
</evidence>
<keyword evidence="1" id="KW-0238">DNA-binding</keyword>
<organism evidence="3 4">
    <name type="scientific">Hyunsoonleella aestuarii</name>
    <dbReference type="NCBI Taxonomy" id="912802"/>
    <lineage>
        <taxon>Bacteria</taxon>
        <taxon>Pseudomonadati</taxon>
        <taxon>Bacteroidota</taxon>
        <taxon>Flavobacteriia</taxon>
        <taxon>Flavobacteriales</taxon>
        <taxon>Flavobacteriaceae</taxon>
    </lineage>
</organism>
<dbReference type="InterPro" id="IPR011010">
    <property type="entry name" value="DNA_brk_join_enz"/>
</dbReference>
<keyword evidence="4" id="KW-1185">Reference proteome</keyword>
<sequence length="194" mass="23373">MKWNSVSGKLNGNTEEAFQLNKYINSIKVKLYNIQEKFILEDKPYTAIMIKNKFLNKDDERKTLIQIFKEHNDQIEKLVGKSYSFGCYKRYVRTSNHLKNYIKSEYKTEDIFVREVDLKFINGFEYFLKTKDIGNQNTITKYLTNFKKIIRIAYANNWIDKDPFFHWKAKWKAVERDFLSELDINKLHHILDAF</sequence>
<evidence type="ECO:0000313" key="3">
    <source>
        <dbReference type="EMBL" id="GAA4270504.1"/>
    </source>
</evidence>
<evidence type="ECO:0000259" key="2">
    <source>
        <dbReference type="Pfam" id="PF13102"/>
    </source>
</evidence>
<dbReference type="Proteomes" id="UP001500027">
    <property type="component" value="Unassembled WGS sequence"/>
</dbReference>
<protein>
    <recommendedName>
        <fullName evidence="2">Phage integrase SAM-like domain-containing protein</fullName>
    </recommendedName>
</protein>
<dbReference type="InterPro" id="IPR010998">
    <property type="entry name" value="Integrase_recombinase_N"/>
</dbReference>
<proteinExistence type="predicted"/>
<comment type="caution">
    <text evidence="3">The sequence shown here is derived from an EMBL/GenBank/DDBJ whole genome shotgun (WGS) entry which is preliminary data.</text>
</comment>
<dbReference type="Gene3D" id="1.10.150.130">
    <property type="match status" value="1"/>
</dbReference>
<gene>
    <name evidence="3" type="ORF">GCM10022257_26050</name>
</gene>
<dbReference type="EMBL" id="BAABAV010000003">
    <property type="protein sequence ID" value="GAA4270504.1"/>
    <property type="molecule type" value="Genomic_DNA"/>
</dbReference>
<dbReference type="Pfam" id="PF13102">
    <property type="entry name" value="Phage_int_SAM_5"/>
    <property type="match status" value="1"/>
</dbReference>
<reference evidence="4" key="1">
    <citation type="journal article" date="2019" name="Int. J. Syst. Evol. Microbiol.">
        <title>The Global Catalogue of Microorganisms (GCM) 10K type strain sequencing project: providing services to taxonomists for standard genome sequencing and annotation.</title>
        <authorList>
            <consortium name="The Broad Institute Genomics Platform"/>
            <consortium name="The Broad Institute Genome Sequencing Center for Infectious Disease"/>
            <person name="Wu L."/>
            <person name="Ma J."/>
        </authorList>
    </citation>
    <scope>NUCLEOTIDE SEQUENCE [LARGE SCALE GENOMIC DNA]</scope>
    <source>
        <strain evidence="4">JCM 17452</strain>
    </source>
</reference>
<dbReference type="InterPro" id="IPR025269">
    <property type="entry name" value="SAM-like_dom"/>
</dbReference>
<evidence type="ECO:0000313" key="4">
    <source>
        <dbReference type="Proteomes" id="UP001500027"/>
    </source>
</evidence>
<feature type="domain" description="Phage integrase SAM-like" evidence="2">
    <location>
        <begin position="63"/>
        <end position="166"/>
    </location>
</feature>